<proteinExistence type="predicted"/>
<dbReference type="EMBL" id="JAGYPN010000001">
    <property type="protein sequence ID" value="MBS4222785.1"/>
    <property type="molecule type" value="Genomic_DNA"/>
</dbReference>
<dbReference type="PROSITE" id="PS51462">
    <property type="entry name" value="NUDIX"/>
    <property type="match status" value="1"/>
</dbReference>
<keyword evidence="5" id="KW-1185">Reference proteome</keyword>
<evidence type="ECO:0000256" key="1">
    <source>
        <dbReference type="ARBA" id="ARBA00001946"/>
    </source>
</evidence>
<evidence type="ECO:0000313" key="4">
    <source>
        <dbReference type="EMBL" id="MBS4222785.1"/>
    </source>
</evidence>
<sequence length="156" mass="18327">MDAVFQLEHAVFNYRVAGVLIENGHVLIHKQANDEHWALPGGRVEVLEDSRTSIRREIDEELGYAVSVDKLLWVTENFFEYNNKNYHELGFYYLISLKSETAIFQKDDFYGLEGERLIYKWVPISELENIQLYPEFLRTALVVIPQSPQHLIIRQL</sequence>
<dbReference type="CDD" id="cd04688">
    <property type="entry name" value="NUDIX_Hydrolase"/>
    <property type="match status" value="1"/>
</dbReference>
<dbReference type="SUPFAM" id="SSF55811">
    <property type="entry name" value="Nudix"/>
    <property type="match status" value="1"/>
</dbReference>
<dbReference type="RefSeq" id="WP_213097706.1">
    <property type="nucleotide sequence ID" value="NZ_JAGYPN010000001.1"/>
</dbReference>
<dbReference type="InterPro" id="IPR015797">
    <property type="entry name" value="NUDIX_hydrolase-like_dom_sf"/>
</dbReference>
<evidence type="ECO:0000256" key="2">
    <source>
        <dbReference type="ARBA" id="ARBA00022801"/>
    </source>
</evidence>
<accession>A0A942ULA2</accession>
<evidence type="ECO:0000259" key="3">
    <source>
        <dbReference type="PROSITE" id="PS51462"/>
    </source>
</evidence>
<gene>
    <name evidence="4" type="ORF">KHA91_08425</name>
</gene>
<comment type="cofactor">
    <cofactor evidence="1">
        <name>Mg(2+)</name>
        <dbReference type="ChEBI" id="CHEBI:18420"/>
    </cofactor>
</comment>
<organism evidence="4 5">
    <name type="scientific">Lederbergia citrea</name>
    <dbReference type="NCBI Taxonomy" id="2833581"/>
    <lineage>
        <taxon>Bacteria</taxon>
        <taxon>Bacillati</taxon>
        <taxon>Bacillota</taxon>
        <taxon>Bacilli</taxon>
        <taxon>Bacillales</taxon>
        <taxon>Bacillaceae</taxon>
        <taxon>Lederbergia</taxon>
    </lineage>
</organism>
<dbReference type="Pfam" id="PF00293">
    <property type="entry name" value="NUDIX"/>
    <property type="match status" value="1"/>
</dbReference>
<dbReference type="AlphaFoldDB" id="A0A942ULA2"/>
<protein>
    <submittedName>
        <fullName evidence="4">NUDIX hydrolase</fullName>
    </submittedName>
</protein>
<keyword evidence="2 4" id="KW-0378">Hydrolase</keyword>
<dbReference type="InterPro" id="IPR000086">
    <property type="entry name" value="NUDIX_hydrolase_dom"/>
</dbReference>
<name>A0A942ULA2_9BACI</name>
<dbReference type="Gene3D" id="3.90.79.10">
    <property type="entry name" value="Nucleoside Triphosphate Pyrophosphohydrolase"/>
    <property type="match status" value="1"/>
</dbReference>
<evidence type="ECO:0000313" key="5">
    <source>
        <dbReference type="Proteomes" id="UP000676456"/>
    </source>
</evidence>
<dbReference type="Proteomes" id="UP000676456">
    <property type="component" value="Unassembled WGS sequence"/>
</dbReference>
<dbReference type="PANTHER" id="PTHR43046">
    <property type="entry name" value="GDP-MANNOSE MANNOSYL HYDROLASE"/>
    <property type="match status" value="1"/>
</dbReference>
<dbReference type="GO" id="GO:0016787">
    <property type="term" value="F:hydrolase activity"/>
    <property type="evidence" value="ECO:0007669"/>
    <property type="project" value="UniProtKB-KW"/>
</dbReference>
<dbReference type="PANTHER" id="PTHR43046:SF14">
    <property type="entry name" value="MUTT_NUDIX FAMILY PROTEIN"/>
    <property type="match status" value="1"/>
</dbReference>
<feature type="domain" description="Nudix hydrolase" evidence="3">
    <location>
        <begin position="7"/>
        <end position="146"/>
    </location>
</feature>
<comment type="caution">
    <text evidence="4">The sequence shown here is derived from an EMBL/GenBank/DDBJ whole genome shotgun (WGS) entry which is preliminary data.</text>
</comment>
<reference evidence="4 5" key="1">
    <citation type="submission" date="2021-05" db="EMBL/GenBank/DDBJ databases">
        <title>Novel Bacillus species.</title>
        <authorList>
            <person name="Liu G."/>
        </authorList>
    </citation>
    <scope>NUCLEOTIDE SEQUENCE [LARGE SCALE GENOMIC DNA]</scope>
    <source>
        <strain evidence="4 5">FJAT-49682</strain>
    </source>
</reference>